<dbReference type="SMR" id="A0A4P7NHC2"/>
<feature type="region of interest" description="Disordered" evidence="10">
    <location>
        <begin position="62"/>
        <end position="89"/>
    </location>
</feature>
<keyword evidence="7" id="KW-0539">Nucleus</keyword>
<dbReference type="GO" id="GO:0051028">
    <property type="term" value="P:mRNA transport"/>
    <property type="evidence" value="ECO:0007669"/>
    <property type="project" value="UniProtKB-KW"/>
</dbReference>
<dbReference type="EMBL" id="CP034207">
    <property type="protein sequence ID" value="QBZ61384.1"/>
    <property type="molecule type" value="Genomic_DNA"/>
</dbReference>
<dbReference type="PANTHER" id="PTHR31431">
    <property type="entry name" value="NUCLEOPORIN NUP188 HOMOLOG"/>
    <property type="match status" value="1"/>
</dbReference>
<dbReference type="Pfam" id="PF18378">
    <property type="entry name" value="Nup188_C"/>
    <property type="match status" value="1"/>
</dbReference>
<evidence type="ECO:0000256" key="7">
    <source>
        <dbReference type="ARBA" id="ARBA00023242"/>
    </source>
</evidence>
<evidence type="ECO:0000259" key="13">
    <source>
        <dbReference type="Pfam" id="PF21093"/>
    </source>
</evidence>
<proteinExistence type="inferred from homology"/>
<dbReference type="GO" id="GO:0006606">
    <property type="term" value="P:protein import into nucleus"/>
    <property type="evidence" value="ECO:0007669"/>
    <property type="project" value="TreeGrafter"/>
</dbReference>
<protein>
    <recommendedName>
        <fullName evidence="9">Nucleoporin NUP188</fullName>
    </recommendedName>
</protein>
<dbReference type="InterPro" id="IPR048883">
    <property type="entry name" value="Nup188_N-subdom_III"/>
</dbReference>
<evidence type="ECO:0000256" key="8">
    <source>
        <dbReference type="ARBA" id="ARBA00038387"/>
    </source>
</evidence>
<comment type="similarity">
    <text evidence="8">Belongs to the Nup188 family.</text>
</comment>
<evidence type="ECO:0000256" key="4">
    <source>
        <dbReference type="ARBA" id="ARBA00022927"/>
    </source>
</evidence>
<feature type="domain" description="Nucleoporin Nup188 N-terminal subdomain III" evidence="13">
    <location>
        <begin position="684"/>
        <end position="1129"/>
    </location>
</feature>
<comment type="subcellular location">
    <subcellularLocation>
        <location evidence="1">Nucleus</location>
        <location evidence="1">Nuclear pore complex</location>
    </subcellularLocation>
</comment>
<name>A0A4P7NHC2_PYROR</name>
<evidence type="ECO:0000256" key="9">
    <source>
        <dbReference type="ARBA" id="ARBA00040174"/>
    </source>
</evidence>
<dbReference type="Proteomes" id="UP000294847">
    <property type="component" value="Chromosome 4"/>
</dbReference>
<accession>A0A4P7NHC2</accession>
<reference evidence="14 15" key="1">
    <citation type="journal article" date="2019" name="Mol. Biol. Evol.">
        <title>Blast fungal genomes show frequent chromosomal changes, gene gains and losses, and effector gene turnover.</title>
        <authorList>
            <person name="Gomez Luciano L.B."/>
            <person name="Jason Tsai I."/>
            <person name="Chuma I."/>
            <person name="Tosa Y."/>
            <person name="Chen Y.H."/>
            <person name="Li J.Y."/>
            <person name="Li M.Y."/>
            <person name="Jade Lu M.Y."/>
            <person name="Nakayashiki H."/>
            <person name="Li W.H."/>
        </authorList>
    </citation>
    <scope>NUCLEOTIDE SEQUENCE [LARGE SCALE GENOMIC DNA]</scope>
    <source>
        <strain evidence="14">MZ5-1-6</strain>
    </source>
</reference>
<evidence type="ECO:0000313" key="15">
    <source>
        <dbReference type="Proteomes" id="UP000294847"/>
    </source>
</evidence>
<dbReference type="Pfam" id="PF21094">
    <property type="entry name" value="Nup188_SH3-like"/>
    <property type="match status" value="1"/>
</dbReference>
<dbReference type="Gene3D" id="1.25.10.70">
    <property type="match status" value="1"/>
</dbReference>
<evidence type="ECO:0000256" key="2">
    <source>
        <dbReference type="ARBA" id="ARBA00022448"/>
    </source>
</evidence>
<evidence type="ECO:0000313" key="14">
    <source>
        <dbReference type="EMBL" id="QBZ61384.1"/>
    </source>
</evidence>
<dbReference type="GO" id="GO:0017056">
    <property type="term" value="F:structural constituent of nuclear pore"/>
    <property type="evidence" value="ECO:0007669"/>
    <property type="project" value="InterPro"/>
</dbReference>
<feature type="domain" description="Nucleoporin Nup188 N-terminal" evidence="11">
    <location>
        <begin position="235"/>
        <end position="411"/>
    </location>
</feature>
<feature type="compositionally biased region" description="Polar residues" evidence="10">
    <location>
        <begin position="80"/>
        <end position="89"/>
    </location>
</feature>
<organism evidence="14 15">
    <name type="scientific">Pyricularia oryzae</name>
    <name type="common">Rice blast fungus</name>
    <name type="synonym">Magnaporthe oryzae</name>
    <dbReference type="NCBI Taxonomy" id="318829"/>
    <lineage>
        <taxon>Eukaryota</taxon>
        <taxon>Fungi</taxon>
        <taxon>Dikarya</taxon>
        <taxon>Ascomycota</taxon>
        <taxon>Pezizomycotina</taxon>
        <taxon>Sordariomycetes</taxon>
        <taxon>Sordariomycetidae</taxon>
        <taxon>Magnaporthales</taxon>
        <taxon>Pyriculariaceae</taxon>
        <taxon>Pyricularia</taxon>
    </lineage>
</organism>
<dbReference type="OMA" id="HSWKFFA"/>
<dbReference type="InterPro" id="IPR041634">
    <property type="entry name" value="Nup188_C"/>
</dbReference>
<dbReference type="InterPro" id="IPR018864">
    <property type="entry name" value="Nucleoporin_Nup188_N"/>
</dbReference>
<feature type="domain" description="Nuclear pore protein Nup188 C-terminal" evidence="12">
    <location>
        <begin position="1438"/>
        <end position="1788"/>
    </location>
</feature>
<keyword evidence="4" id="KW-0653">Protein transport</keyword>
<keyword evidence="2" id="KW-0813">Transport</keyword>
<dbReference type="PANTHER" id="PTHR31431:SF1">
    <property type="entry name" value="NUCLEOPORIN NUP188"/>
    <property type="match status" value="1"/>
</dbReference>
<evidence type="ECO:0000256" key="3">
    <source>
        <dbReference type="ARBA" id="ARBA00022816"/>
    </source>
</evidence>
<dbReference type="Pfam" id="PF10487">
    <property type="entry name" value="Nup188_N"/>
    <property type="match status" value="1"/>
</dbReference>
<dbReference type="GO" id="GO:0006405">
    <property type="term" value="P:RNA export from nucleus"/>
    <property type="evidence" value="ECO:0007669"/>
    <property type="project" value="TreeGrafter"/>
</dbReference>
<evidence type="ECO:0000256" key="5">
    <source>
        <dbReference type="ARBA" id="ARBA00023010"/>
    </source>
</evidence>
<keyword evidence="6" id="KW-0906">Nuclear pore complex</keyword>
<evidence type="ECO:0000259" key="11">
    <source>
        <dbReference type="Pfam" id="PF10487"/>
    </source>
</evidence>
<evidence type="ECO:0000256" key="6">
    <source>
        <dbReference type="ARBA" id="ARBA00023132"/>
    </source>
</evidence>
<keyword evidence="5" id="KW-0811">Translocation</keyword>
<dbReference type="InterPro" id="IPR044840">
    <property type="entry name" value="Nup188"/>
</dbReference>
<evidence type="ECO:0000259" key="12">
    <source>
        <dbReference type="Pfam" id="PF18378"/>
    </source>
</evidence>
<gene>
    <name evidence="14" type="ORF">PoMZ_08333</name>
</gene>
<sequence>MAALSDRIYFPPLDECISGEKHLLSWRLVASSLTDIDTSRLACKSVLDFLKDPYVAALFRDPSQTFAPPSPQTKADFETKTSPINATTPADDSCDLQTIKRDALWLSKNAAINETAALRIVVAEAQCRPESHLNGPLSSQDVANIKDTVGQNAAPGATVLSAIAAASPDDAETIWADFQREDARRTRILHTYLAERRHFAVAAASAAAQVLSSADPSDQSDRDAILSAGPTWLSYLTSCIKRSLAGLDATLEGDQYKTENLTIDWGRTCLVEAAHVMMLIFQIIDATSSRTFAAPSFVAEWFTFITDYGFLDALSPADASVGELALPLKCLVCAITMALLNLPRSLALLDQDLELGVDEHSYIQDADILLQVHGTIQMAAENGLYAASPAVFSWSLLLHRMYVAYQERAERRDLAQNQRAQAGFELENHPVGATGRRNSTGSIVSIEARSYDQFLVNTSMSQDIQVAEALAQSATAQGFVYDVLSELSQCSGANPEAALPRDVGAKIRCYFLELLKYSFPLVGYQSEPVTTLIAVLSAGDSDQERQVRSGDLPKPEPPVGAVLEDPMLLDAYVLQAFNRYPYEYAPFTTLCKLLAARVGEEELSGAILKYLLKTPTLTFVLPEDFQEYQLILEEENSNAIQILQEMPLIELSPTSWRRQEPDDERFDIPAGSQGRFITDSGRVVLMEYEHSSLALIGKRLEAYSSPESYRSVLGSLQPQEAADAVSLLNMLIQREMASHGPASGLSILQETSRSVGRTKDIVSIICDILDHNIQGEKVSIDSSLMALLTACVRFLDTVLPLCPGRVWSYMARCELLNTESRAGRLSRILGNPDLNNDRFDFLHTVIVFLSELVENAMQSSVRRKVTIAKPGALQKHGTVSLWQGTSDKLLTQVAVSIAQTAVDIFENSSTWRYVSDLHPSIILRDLVPVLNKMLVYTYSVGEENERLTDCLAPAAGYVLECFLSSSSATLKFQPLLGTFLSARLLPEPTRLYQKASQTLASTAVTVLEFVTSLIKTAAFLEKPSTLMETQLFRSTPLLARLCGVGNAFRTPVTNLMESLVASAEGSAKSEPPSLLGYLGSQIARSLLKLLAQLDKPFDRTVESARLWSFLSTILRSRQPWMANCLLTGNVPRDAVRGEGKSGKSSKLAPTSVLVAARSRLQHISSIPSAEALAILEFFTVAQNHWPWTIFATRGDGDHLQHLRKYVRELKAASLTAKTNPEEAANQARIAAYIAEMFAMHLYHLRQMGQDMAFATELLQDLDYFLRDGVQLSGYNASLHANFTKNFASRYSGISLRSFKRTNFAPRELGKQFYYALDLAEKMLDFDPGWVGPRDTGFRSEMEMANLNLSLVDGQIALFHAWEFLLLELSVCLLPKKNESIAIMMAQVAEQCTEASHAPKGPEKIFVSLSRAQANLALTLIQRLADATPSPKSSSKMVGILWTALSSVEDRFGPDQIEYYRTLLKTLYIVLRGCRQMEPSVSTVQTILNILDRIVAQGFRALVTLIHDPETKVAPADVALLTAILQACLAIPSVDECGTQILNMMASQDVLHVAMSLFSWADRLAEDGDPIYGELSLLFLLELSTVPAVAEQLALDGLLGHLTSARLANSMRRPNVSPFANTAGAQRCYSIWTKAVLPLMINILSALGSTIAPEVAFVLSWFSGLLDASVQRWEAPGLSRTSTRGAPRHVTLLAVSEIHSLALLTRVLDALRQNNNRDIAEVQWDGSTLLENIEFWLSRPKLLRESLVPLGSREVEWRATKVVGADADKVESKLEEKVVSLMESVKTILNDEMD</sequence>
<dbReference type="GO" id="GO:0044611">
    <property type="term" value="C:nuclear pore inner ring"/>
    <property type="evidence" value="ECO:0007669"/>
    <property type="project" value="TreeGrafter"/>
</dbReference>
<dbReference type="Pfam" id="PF21093">
    <property type="entry name" value="Nup188_N-subdom_III"/>
    <property type="match status" value="1"/>
</dbReference>
<keyword evidence="3" id="KW-0509">mRNA transport</keyword>
<evidence type="ECO:0000256" key="1">
    <source>
        <dbReference type="ARBA" id="ARBA00004567"/>
    </source>
</evidence>
<evidence type="ECO:0000256" key="10">
    <source>
        <dbReference type="SAM" id="MobiDB-lite"/>
    </source>
</evidence>